<dbReference type="Proteomes" id="UP001163603">
    <property type="component" value="Chromosome 4"/>
</dbReference>
<protein>
    <submittedName>
        <fullName evidence="1">Uncharacterized protein</fullName>
    </submittedName>
</protein>
<reference evidence="2" key="1">
    <citation type="journal article" date="2023" name="G3 (Bethesda)">
        <title>Genome assembly and association tests identify interacting loci associated with vigor, precocity, and sex in interspecific pistachio rootstocks.</title>
        <authorList>
            <person name="Palmer W."/>
            <person name="Jacygrad E."/>
            <person name="Sagayaradj S."/>
            <person name="Cavanaugh K."/>
            <person name="Han R."/>
            <person name="Bertier L."/>
            <person name="Beede B."/>
            <person name="Kafkas S."/>
            <person name="Golino D."/>
            <person name="Preece J."/>
            <person name="Michelmore R."/>
        </authorList>
    </citation>
    <scope>NUCLEOTIDE SEQUENCE [LARGE SCALE GENOMIC DNA]</scope>
</reference>
<evidence type="ECO:0000313" key="1">
    <source>
        <dbReference type="EMBL" id="KAJ0043027.1"/>
    </source>
</evidence>
<sequence length="112" mass="13324">MARLFYMKHLTSSDVTNILAIETDHLEDFPPFPHGQHFQNLRFLDEECNIEWNFCLTVRQTGSYLKPTIGGGWIQFCKMRGLQEGHIILFFQERDEATGQFKYKIRPFYNFL</sequence>
<dbReference type="EMBL" id="CM047739">
    <property type="protein sequence ID" value="KAJ0043027.1"/>
    <property type="molecule type" value="Genomic_DNA"/>
</dbReference>
<name>A0ACC0YWL8_9ROSI</name>
<evidence type="ECO:0000313" key="2">
    <source>
        <dbReference type="Proteomes" id="UP001163603"/>
    </source>
</evidence>
<organism evidence="1 2">
    <name type="scientific">Pistacia integerrima</name>
    <dbReference type="NCBI Taxonomy" id="434235"/>
    <lineage>
        <taxon>Eukaryota</taxon>
        <taxon>Viridiplantae</taxon>
        <taxon>Streptophyta</taxon>
        <taxon>Embryophyta</taxon>
        <taxon>Tracheophyta</taxon>
        <taxon>Spermatophyta</taxon>
        <taxon>Magnoliopsida</taxon>
        <taxon>eudicotyledons</taxon>
        <taxon>Gunneridae</taxon>
        <taxon>Pentapetalae</taxon>
        <taxon>rosids</taxon>
        <taxon>malvids</taxon>
        <taxon>Sapindales</taxon>
        <taxon>Anacardiaceae</taxon>
        <taxon>Pistacia</taxon>
    </lineage>
</organism>
<accession>A0ACC0YWL8</accession>
<proteinExistence type="predicted"/>
<comment type="caution">
    <text evidence="1">The sequence shown here is derived from an EMBL/GenBank/DDBJ whole genome shotgun (WGS) entry which is preliminary data.</text>
</comment>
<gene>
    <name evidence="1" type="ORF">Pint_19113</name>
</gene>
<keyword evidence="2" id="KW-1185">Reference proteome</keyword>